<dbReference type="Proteomes" id="UP000029224">
    <property type="component" value="Unassembled WGS sequence"/>
</dbReference>
<evidence type="ECO:0000313" key="1">
    <source>
        <dbReference type="EMBL" id="GAL36895.1"/>
    </source>
</evidence>
<sequence length="218" mass="24688">MRVIAVIKTPINIDIENTFGNRTQQPCALMVREVATRPAHFEPALHFWPKQEYAELRNAAHAVSFNAIQTLENHINEQKNTELPLFESSKVFLTRFARQIAASRIKGIPHGSLTSSNIAMDGRFLDLGTISAVGDFSNVILTSGLGATWDDHHGIVTWLHNHFYYLNKNSKSGLPRDKRLELIELFLHELERSENIYTAQQCNIPDDQPDVETIGKKN</sequence>
<dbReference type="AlphaFoldDB" id="A0A090TAA0"/>
<reference evidence="1 2" key="2">
    <citation type="submission" date="2014-09" db="EMBL/GenBank/DDBJ databases">
        <authorList>
            <consortium name="NBRP consortium"/>
            <person name="Sawabe T."/>
            <person name="Meirelles P."/>
            <person name="Nakanishi M."/>
            <person name="Sayaka M."/>
            <person name="Hattori M."/>
            <person name="Ohkuma M."/>
        </authorList>
    </citation>
    <scope>NUCLEOTIDE SEQUENCE [LARGE SCALE GENOMIC DNA]</scope>
    <source>
        <strain evidence="1 2">JCM 19240</strain>
    </source>
</reference>
<keyword evidence="2" id="KW-1185">Reference proteome</keyword>
<dbReference type="OrthoDB" id="8482295at2"/>
<dbReference type="EMBL" id="BBMT01000013">
    <property type="protein sequence ID" value="GAL36895.1"/>
    <property type="molecule type" value="Genomic_DNA"/>
</dbReference>
<organism evidence="1 2">
    <name type="scientific">Vibrio maritimus</name>
    <dbReference type="NCBI Taxonomy" id="990268"/>
    <lineage>
        <taxon>Bacteria</taxon>
        <taxon>Pseudomonadati</taxon>
        <taxon>Pseudomonadota</taxon>
        <taxon>Gammaproteobacteria</taxon>
        <taxon>Vibrionales</taxon>
        <taxon>Vibrionaceae</taxon>
        <taxon>Vibrio</taxon>
    </lineage>
</organism>
<gene>
    <name evidence="1" type="ORF">JCM19240_3861</name>
</gene>
<protein>
    <submittedName>
        <fullName evidence="1">MchC protein</fullName>
    </submittedName>
</protein>
<name>A0A090TAA0_9VIBR</name>
<comment type="caution">
    <text evidence="1">The sequence shown here is derived from an EMBL/GenBank/DDBJ whole genome shotgun (WGS) entry which is preliminary data.</text>
</comment>
<accession>A0A090TAA0</accession>
<evidence type="ECO:0000313" key="2">
    <source>
        <dbReference type="Proteomes" id="UP000029224"/>
    </source>
</evidence>
<proteinExistence type="predicted"/>
<reference evidence="1 2" key="1">
    <citation type="submission" date="2014-09" db="EMBL/GenBank/DDBJ databases">
        <title>Vibrio maritimus JCM 19240. (C210) whole genome shotgun sequence.</title>
        <authorList>
            <person name="Sawabe T."/>
            <person name="Meirelles P."/>
            <person name="Nakanishi M."/>
            <person name="Sayaka M."/>
            <person name="Hattori M."/>
            <person name="Ohkuma M."/>
        </authorList>
    </citation>
    <scope>NUCLEOTIDE SEQUENCE [LARGE SCALE GENOMIC DNA]</scope>
    <source>
        <strain evidence="1 2">JCM 19240</strain>
    </source>
</reference>